<sequence length="272" mass="27890">MTPLDRRGLLRIAALGAAGSLTAACSANSGSVHTDDAAGTAPSSVPPSARATALASAAPSTGGASALPALAAGLPFEITSGPRTRPEAALTFHGQGDPAIAAAVLAEAERADARVTVMAVGSWLDEYPEMATRILDGGHELGNHTQSHGPISTMTAEQAYTEIARCAARLKQLTGSPGRWFRPSQAQDCTATVAAQARRAGYRHCLSYDLDSLDYTDPGSAAVTRTVLDAVRPGSLVSLHFGHSGTVSAMPGILDGLHRRGLRAVTTSELLS</sequence>
<feature type="compositionally biased region" description="Low complexity" evidence="1">
    <location>
        <begin position="46"/>
        <end position="56"/>
    </location>
</feature>
<evidence type="ECO:0000313" key="4">
    <source>
        <dbReference type="EMBL" id="MFC1406716.1"/>
    </source>
</evidence>
<dbReference type="InterPro" id="IPR050248">
    <property type="entry name" value="Polysacc_deacetylase_ArnD"/>
</dbReference>
<keyword evidence="2" id="KW-0732">Signal</keyword>
<feature type="region of interest" description="Disordered" evidence="1">
    <location>
        <begin position="29"/>
        <end position="56"/>
    </location>
</feature>
<dbReference type="GO" id="GO:0016787">
    <property type="term" value="F:hydrolase activity"/>
    <property type="evidence" value="ECO:0007669"/>
    <property type="project" value="UniProtKB-KW"/>
</dbReference>
<dbReference type="PROSITE" id="PS51257">
    <property type="entry name" value="PROKAR_LIPOPROTEIN"/>
    <property type="match status" value="1"/>
</dbReference>
<name>A0ABV6UZ78_9ACTN</name>
<evidence type="ECO:0000256" key="2">
    <source>
        <dbReference type="SAM" id="SignalP"/>
    </source>
</evidence>
<dbReference type="CDD" id="cd10917">
    <property type="entry name" value="CE4_NodB_like_6s_7s"/>
    <property type="match status" value="1"/>
</dbReference>
<reference evidence="4 5" key="1">
    <citation type="submission" date="2024-09" db="EMBL/GenBank/DDBJ databases">
        <authorList>
            <person name="Lee S.D."/>
        </authorList>
    </citation>
    <scope>NUCLEOTIDE SEQUENCE [LARGE SCALE GENOMIC DNA]</scope>
    <source>
        <strain evidence="4 5">N1-5</strain>
    </source>
</reference>
<dbReference type="PANTHER" id="PTHR10587:SF137">
    <property type="entry name" value="4-DEOXY-4-FORMAMIDO-L-ARABINOSE-PHOSPHOUNDECAPRENOL DEFORMYLASE ARND-RELATED"/>
    <property type="match status" value="1"/>
</dbReference>
<protein>
    <submittedName>
        <fullName evidence="4">Polysaccharide deacetylase family protein</fullName>
        <ecNumber evidence="4">3.-.-.-</ecNumber>
    </submittedName>
</protein>
<feature type="chain" id="PRO_5045651939" evidence="2">
    <location>
        <begin position="24"/>
        <end position="272"/>
    </location>
</feature>
<dbReference type="InterPro" id="IPR002509">
    <property type="entry name" value="NODB_dom"/>
</dbReference>
<evidence type="ECO:0000313" key="5">
    <source>
        <dbReference type="Proteomes" id="UP001592528"/>
    </source>
</evidence>
<evidence type="ECO:0000259" key="3">
    <source>
        <dbReference type="PROSITE" id="PS51677"/>
    </source>
</evidence>
<evidence type="ECO:0000256" key="1">
    <source>
        <dbReference type="SAM" id="MobiDB-lite"/>
    </source>
</evidence>
<dbReference type="InterPro" id="IPR006311">
    <property type="entry name" value="TAT_signal"/>
</dbReference>
<dbReference type="RefSeq" id="WP_030257377.1">
    <property type="nucleotide sequence ID" value="NZ_JBHEZZ010000032.1"/>
</dbReference>
<keyword evidence="5" id="KW-1185">Reference proteome</keyword>
<dbReference type="InterPro" id="IPR011330">
    <property type="entry name" value="Glyco_hydro/deAcase_b/a-brl"/>
</dbReference>
<proteinExistence type="predicted"/>
<dbReference type="Gene3D" id="3.20.20.370">
    <property type="entry name" value="Glycoside hydrolase/deacetylase"/>
    <property type="match status" value="1"/>
</dbReference>
<keyword evidence="4" id="KW-0378">Hydrolase</keyword>
<dbReference type="Pfam" id="PF01522">
    <property type="entry name" value="Polysacc_deac_1"/>
    <property type="match status" value="1"/>
</dbReference>
<dbReference type="PROSITE" id="PS51677">
    <property type="entry name" value="NODB"/>
    <property type="match status" value="1"/>
</dbReference>
<dbReference type="PROSITE" id="PS51318">
    <property type="entry name" value="TAT"/>
    <property type="match status" value="1"/>
</dbReference>
<dbReference type="SUPFAM" id="SSF88713">
    <property type="entry name" value="Glycoside hydrolase/deacetylase"/>
    <property type="match status" value="1"/>
</dbReference>
<gene>
    <name evidence="4" type="ORF">ACEZDJ_36040</name>
</gene>
<dbReference type="PANTHER" id="PTHR10587">
    <property type="entry name" value="GLYCOSYL TRANSFERASE-RELATED"/>
    <property type="match status" value="1"/>
</dbReference>
<dbReference type="EMBL" id="JBHEZZ010000032">
    <property type="protein sequence ID" value="MFC1406716.1"/>
    <property type="molecule type" value="Genomic_DNA"/>
</dbReference>
<dbReference type="Proteomes" id="UP001592528">
    <property type="component" value="Unassembled WGS sequence"/>
</dbReference>
<accession>A0ABV6UZ78</accession>
<organism evidence="4 5">
    <name type="scientific">Streptacidiphilus cavernicola</name>
    <dbReference type="NCBI Taxonomy" id="3342716"/>
    <lineage>
        <taxon>Bacteria</taxon>
        <taxon>Bacillati</taxon>
        <taxon>Actinomycetota</taxon>
        <taxon>Actinomycetes</taxon>
        <taxon>Kitasatosporales</taxon>
        <taxon>Streptomycetaceae</taxon>
        <taxon>Streptacidiphilus</taxon>
    </lineage>
</organism>
<comment type="caution">
    <text evidence="4">The sequence shown here is derived from an EMBL/GenBank/DDBJ whole genome shotgun (WGS) entry which is preliminary data.</text>
</comment>
<feature type="signal peptide" evidence="2">
    <location>
        <begin position="1"/>
        <end position="23"/>
    </location>
</feature>
<dbReference type="EC" id="3.-.-.-" evidence="4"/>
<feature type="domain" description="NodB homology" evidence="3">
    <location>
        <begin position="86"/>
        <end position="265"/>
    </location>
</feature>